<dbReference type="EMBL" id="WNLA01000006">
    <property type="protein sequence ID" value="MTW02763.1"/>
    <property type="molecule type" value="Genomic_DNA"/>
</dbReference>
<dbReference type="InterPro" id="IPR004358">
    <property type="entry name" value="Sig_transdc_His_kin-like_C"/>
</dbReference>
<evidence type="ECO:0000256" key="6">
    <source>
        <dbReference type="PROSITE-ProRule" id="PRU00169"/>
    </source>
</evidence>
<comment type="caution">
    <text evidence="9">The sequence shown here is derived from an EMBL/GenBank/DDBJ whole genome shotgun (WGS) entry which is preliminary data.</text>
</comment>
<dbReference type="InterPro" id="IPR001789">
    <property type="entry name" value="Sig_transdc_resp-reg_receiver"/>
</dbReference>
<comment type="catalytic activity">
    <reaction evidence="1">
        <text>ATP + protein L-histidine = ADP + protein N-phospho-L-histidine.</text>
        <dbReference type="EC" id="2.7.13.3"/>
    </reaction>
</comment>
<dbReference type="GO" id="GO:0005886">
    <property type="term" value="C:plasma membrane"/>
    <property type="evidence" value="ECO:0007669"/>
    <property type="project" value="TreeGrafter"/>
</dbReference>
<dbReference type="EC" id="2.7.13.3" evidence="2"/>
<dbReference type="GO" id="GO:0000155">
    <property type="term" value="F:phosphorelay sensor kinase activity"/>
    <property type="evidence" value="ECO:0007669"/>
    <property type="project" value="InterPro"/>
</dbReference>
<feature type="modified residue" description="4-aspartylphosphate" evidence="6">
    <location>
        <position position="439"/>
    </location>
</feature>
<dbReference type="Pfam" id="PF00072">
    <property type="entry name" value="Response_reg"/>
    <property type="match status" value="1"/>
</dbReference>
<dbReference type="SMART" id="SM00387">
    <property type="entry name" value="HATPase_c"/>
    <property type="match status" value="1"/>
</dbReference>
<dbReference type="InterPro" id="IPR011006">
    <property type="entry name" value="CheY-like_superfamily"/>
</dbReference>
<dbReference type="SMART" id="SM00388">
    <property type="entry name" value="HisKA"/>
    <property type="match status" value="1"/>
</dbReference>
<evidence type="ECO:0000313" key="9">
    <source>
        <dbReference type="EMBL" id="MTW02763.1"/>
    </source>
</evidence>
<dbReference type="Pfam" id="PF02518">
    <property type="entry name" value="HATPase_c"/>
    <property type="match status" value="1"/>
</dbReference>
<dbReference type="Gene3D" id="1.10.287.130">
    <property type="match status" value="1"/>
</dbReference>
<dbReference type="CDD" id="cd17580">
    <property type="entry name" value="REC_2_DhkD-like"/>
    <property type="match status" value="1"/>
</dbReference>
<dbReference type="GO" id="GO:0009927">
    <property type="term" value="F:histidine phosphotransfer kinase activity"/>
    <property type="evidence" value="ECO:0007669"/>
    <property type="project" value="TreeGrafter"/>
</dbReference>
<evidence type="ECO:0000259" key="7">
    <source>
        <dbReference type="PROSITE" id="PS50109"/>
    </source>
</evidence>
<protein>
    <recommendedName>
        <fullName evidence="2">histidine kinase</fullName>
        <ecNumber evidence="2">2.7.13.3</ecNumber>
    </recommendedName>
</protein>
<name>A0A6L6PYT9_9BURK</name>
<keyword evidence="4" id="KW-0808">Transferase</keyword>
<dbReference type="AlphaFoldDB" id="A0A6L6PYT9"/>
<evidence type="ECO:0000313" key="10">
    <source>
        <dbReference type="Proteomes" id="UP000484015"/>
    </source>
</evidence>
<dbReference type="PANTHER" id="PTHR43047:SF72">
    <property type="entry name" value="OSMOSENSING HISTIDINE PROTEIN KINASE SLN1"/>
    <property type="match status" value="1"/>
</dbReference>
<dbReference type="PRINTS" id="PR00344">
    <property type="entry name" value="BCTRLSENSOR"/>
</dbReference>
<accession>A0A6L6PYT9</accession>
<dbReference type="PANTHER" id="PTHR43047">
    <property type="entry name" value="TWO-COMPONENT HISTIDINE PROTEIN KINASE"/>
    <property type="match status" value="1"/>
</dbReference>
<dbReference type="SUPFAM" id="SSF52172">
    <property type="entry name" value="CheY-like"/>
    <property type="match status" value="1"/>
</dbReference>
<dbReference type="Gene3D" id="3.30.565.10">
    <property type="entry name" value="Histidine kinase-like ATPase, C-terminal domain"/>
    <property type="match status" value="1"/>
</dbReference>
<sequence length="511" mass="56051">MEKRILIYAPGGQNAALTEKVLATAHIESAICRTVADLREQLQLGVGAVVTVEEALSASGFRVLSDYVQNQPHWSDLPILLLAQKGGDSLLVRRAVANLGNLTLMERPVRTVTLITAVHALLRGRDKQYQMREASQRKDEFLASLGHELRNPLAPIRTSATLLTHLFPQSEPAARIKEVVERQVVHLTRLVDDLLDVARITSGKIQLQRRPFKFSEIMRHVIELCMQSAIAKRIHLDQDLPTEPIVLDVDYSRVVQIYSNILSNAIKFTPQGGRVGVRAWKEEAAGARPAQICVAIRDTGIGLDPDAIPKIFNLFEQSRTVSGQISSGLGIGLSLARQFAQMHGGTVEASSPGVGQGSEFVIRLPLPEQPSVLAPTSAPQRIDAAGPRPRVLVVDDNRDAAESLAALFEMENYQVEMAYDGYAAVAAVNRRSPDLVIMDLGMPGMDGYEAARLIRQHPGAERMVMVALTGWGQNEARRRTLDAGFDCHLTKPVDFNELLRLAAERMANTTA</sequence>
<evidence type="ECO:0000256" key="4">
    <source>
        <dbReference type="ARBA" id="ARBA00022679"/>
    </source>
</evidence>
<dbReference type="InterPro" id="IPR036890">
    <property type="entry name" value="HATPase_C_sf"/>
</dbReference>
<dbReference type="Pfam" id="PF00512">
    <property type="entry name" value="HisKA"/>
    <property type="match status" value="1"/>
</dbReference>
<dbReference type="SUPFAM" id="SSF47384">
    <property type="entry name" value="Homodimeric domain of signal transducing histidine kinase"/>
    <property type="match status" value="1"/>
</dbReference>
<evidence type="ECO:0000256" key="1">
    <source>
        <dbReference type="ARBA" id="ARBA00000085"/>
    </source>
</evidence>
<dbReference type="SMART" id="SM00448">
    <property type="entry name" value="REC"/>
    <property type="match status" value="1"/>
</dbReference>
<dbReference type="PROSITE" id="PS50110">
    <property type="entry name" value="RESPONSE_REGULATORY"/>
    <property type="match status" value="1"/>
</dbReference>
<evidence type="ECO:0000256" key="2">
    <source>
        <dbReference type="ARBA" id="ARBA00012438"/>
    </source>
</evidence>
<dbReference type="RefSeq" id="WP_155439155.1">
    <property type="nucleotide sequence ID" value="NZ_WNLA01000006.1"/>
</dbReference>
<dbReference type="Gene3D" id="3.40.50.2300">
    <property type="match status" value="1"/>
</dbReference>
<dbReference type="CDD" id="cd00082">
    <property type="entry name" value="HisKA"/>
    <property type="match status" value="1"/>
</dbReference>
<keyword evidence="10" id="KW-1185">Reference proteome</keyword>
<keyword evidence="5" id="KW-0418">Kinase</keyword>
<feature type="domain" description="Histidine kinase" evidence="7">
    <location>
        <begin position="144"/>
        <end position="368"/>
    </location>
</feature>
<gene>
    <name evidence="9" type="ORF">GM668_11790</name>
</gene>
<dbReference type="PROSITE" id="PS50109">
    <property type="entry name" value="HIS_KIN"/>
    <property type="match status" value="1"/>
</dbReference>
<dbReference type="InterPro" id="IPR005467">
    <property type="entry name" value="His_kinase_dom"/>
</dbReference>
<dbReference type="Proteomes" id="UP000484015">
    <property type="component" value="Unassembled WGS sequence"/>
</dbReference>
<dbReference type="InterPro" id="IPR036097">
    <property type="entry name" value="HisK_dim/P_sf"/>
</dbReference>
<reference evidence="9 10" key="1">
    <citation type="submission" date="2019-11" db="EMBL/GenBank/DDBJ databases">
        <title>Type strains purchased from KCTC, JCM and DSMZ.</title>
        <authorList>
            <person name="Lu H."/>
        </authorList>
    </citation>
    <scope>NUCLEOTIDE SEQUENCE [LARGE SCALE GENOMIC DNA]</scope>
    <source>
        <strain evidence="9 10">KCTC 42409</strain>
    </source>
</reference>
<proteinExistence type="predicted"/>
<dbReference type="SUPFAM" id="SSF55874">
    <property type="entry name" value="ATPase domain of HSP90 chaperone/DNA topoisomerase II/histidine kinase"/>
    <property type="match status" value="1"/>
</dbReference>
<feature type="domain" description="Response regulatory" evidence="8">
    <location>
        <begin position="390"/>
        <end position="506"/>
    </location>
</feature>
<dbReference type="InterPro" id="IPR003661">
    <property type="entry name" value="HisK_dim/P_dom"/>
</dbReference>
<evidence type="ECO:0000259" key="8">
    <source>
        <dbReference type="PROSITE" id="PS50110"/>
    </source>
</evidence>
<dbReference type="OrthoDB" id="9768069at2"/>
<dbReference type="InterPro" id="IPR003594">
    <property type="entry name" value="HATPase_dom"/>
</dbReference>
<evidence type="ECO:0000256" key="3">
    <source>
        <dbReference type="ARBA" id="ARBA00022553"/>
    </source>
</evidence>
<keyword evidence="3 6" id="KW-0597">Phosphoprotein</keyword>
<evidence type="ECO:0000256" key="5">
    <source>
        <dbReference type="ARBA" id="ARBA00022777"/>
    </source>
</evidence>
<organism evidence="9 10">
    <name type="scientific">Pseudoduganella ginsengisoli</name>
    <dbReference type="NCBI Taxonomy" id="1462440"/>
    <lineage>
        <taxon>Bacteria</taxon>
        <taxon>Pseudomonadati</taxon>
        <taxon>Pseudomonadota</taxon>
        <taxon>Betaproteobacteria</taxon>
        <taxon>Burkholderiales</taxon>
        <taxon>Oxalobacteraceae</taxon>
        <taxon>Telluria group</taxon>
        <taxon>Pseudoduganella</taxon>
    </lineage>
</organism>